<evidence type="ECO:0000256" key="1">
    <source>
        <dbReference type="SAM" id="MobiDB-lite"/>
    </source>
</evidence>
<feature type="region of interest" description="Disordered" evidence="1">
    <location>
        <begin position="223"/>
        <end position="253"/>
    </location>
</feature>
<dbReference type="AlphaFoldDB" id="A0A1D2VHL5"/>
<accession>A0A1D2VHL5</accession>
<dbReference type="EMBL" id="KV454480">
    <property type="protein sequence ID" value="ODV61115.1"/>
    <property type="molecule type" value="Genomic_DNA"/>
</dbReference>
<feature type="region of interest" description="Disordered" evidence="1">
    <location>
        <begin position="1"/>
        <end position="27"/>
    </location>
</feature>
<feature type="compositionally biased region" description="Low complexity" evidence="1">
    <location>
        <begin position="240"/>
        <end position="250"/>
    </location>
</feature>
<feature type="region of interest" description="Disordered" evidence="1">
    <location>
        <begin position="388"/>
        <end position="416"/>
    </location>
</feature>
<gene>
    <name evidence="2" type="ORF">ASCRUDRAFT_75840</name>
</gene>
<dbReference type="RefSeq" id="XP_020047422.1">
    <property type="nucleotide sequence ID" value="XM_020193236.1"/>
</dbReference>
<proteinExistence type="predicted"/>
<evidence type="ECO:0000313" key="3">
    <source>
        <dbReference type="Proteomes" id="UP000095038"/>
    </source>
</evidence>
<dbReference type="Proteomes" id="UP000095038">
    <property type="component" value="Unassembled WGS sequence"/>
</dbReference>
<reference evidence="3" key="1">
    <citation type="submission" date="2016-05" db="EMBL/GenBank/DDBJ databases">
        <title>Comparative genomics of biotechnologically important yeasts.</title>
        <authorList>
            <consortium name="DOE Joint Genome Institute"/>
            <person name="Riley R."/>
            <person name="Haridas S."/>
            <person name="Wolfe K.H."/>
            <person name="Lopes M.R."/>
            <person name="Hittinger C.T."/>
            <person name="Goker M."/>
            <person name="Salamov A."/>
            <person name="Wisecaver J."/>
            <person name="Long T.M."/>
            <person name="Aerts A.L."/>
            <person name="Barry K."/>
            <person name="Choi C."/>
            <person name="Clum A."/>
            <person name="Coughlan A.Y."/>
            <person name="Deshpande S."/>
            <person name="Douglass A.P."/>
            <person name="Hanson S.J."/>
            <person name="Klenk H.-P."/>
            <person name="Labutti K."/>
            <person name="Lapidus A."/>
            <person name="Lindquist E."/>
            <person name="Lipzen A."/>
            <person name="Meier-Kolthoff J.P."/>
            <person name="Ohm R.A."/>
            <person name="Otillar R.P."/>
            <person name="Pangilinan J."/>
            <person name="Peng Y."/>
            <person name="Rokas A."/>
            <person name="Rosa C.A."/>
            <person name="Scheuner C."/>
            <person name="Sibirny A.A."/>
            <person name="Slot J.C."/>
            <person name="Stielow J.B."/>
            <person name="Sun H."/>
            <person name="Kurtzman C.P."/>
            <person name="Blackwell M."/>
            <person name="Grigoriev I.V."/>
            <person name="Jeffries T.W."/>
        </authorList>
    </citation>
    <scope>NUCLEOTIDE SEQUENCE [LARGE SCALE GENOMIC DNA]</scope>
    <source>
        <strain evidence="3">DSM 1968</strain>
    </source>
</reference>
<feature type="compositionally biased region" description="Low complexity" evidence="1">
    <location>
        <begin position="153"/>
        <end position="169"/>
    </location>
</feature>
<organism evidence="2 3">
    <name type="scientific">Ascoidea rubescens DSM 1968</name>
    <dbReference type="NCBI Taxonomy" id="1344418"/>
    <lineage>
        <taxon>Eukaryota</taxon>
        <taxon>Fungi</taxon>
        <taxon>Dikarya</taxon>
        <taxon>Ascomycota</taxon>
        <taxon>Saccharomycotina</taxon>
        <taxon>Saccharomycetes</taxon>
        <taxon>Ascoideaceae</taxon>
        <taxon>Ascoidea</taxon>
    </lineage>
</organism>
<dbReference type="OrthoDB" id="3996169at2759"/>
<feature type="compositionally biased region" description="Low complexity" evidence="1">
    <location>
        <begin position="66"/>
        <end position="76"/>
    </location>
</feature>
<feature type="compositionally biased region" description="Polar residues" evidence="1">
    <location>
        <begin position="133"/>
        <end position="142"/>
    </location>
</feature>
<feature type="region of interest" description="Disordered" evidence="1">
    <location>
        <begin position="41"/>
        <end position="76"/>
    </location>
</feature>
<feature type="compositionally biased region" description="Polar residues" evidence="1">
    <location>
        <begin position="1"/>
        <end position="10"/>
    </location>
</feature>
<feature type="compositionally biased region" description="Low complexity" evidence="1">
    <location>
        <begin position="389"/>
        <end position="403"/>
    </location>
</feature>
<name>A0A1D2VHL5_9ASCO</name>
<sequence length="527" mass="58853">MDSSSNSFTNPLKIAVRDPEQSLSSDAYVRNSRPLAALRCKGDGAANDAPNASSKDANDSEDIDISDSAPKISISNSSSKLHSKFSSYTGFNPNYDLLDSFNSNSNYNNSSSSESSDQEENFDNLVRRRRISSDLSNSNINPDSRRGSLALLNNNHTANTPTPTPTPATATATATAITTVNKQAIPNKYNMNILNQNKRKFYALENYNSSNININNPFSLNNSNNSNNNDSFEDALMSLSDNDSSSNQQQRPNIVFRNFVSKSNLKPQLKSFRRITRELQSESHPLDNEIKHEAAVTFTLRDEDYILKNYNNLKNNISQQKKQKNIFSNITSSTSISKLSHDKNYLMNYNEESLRKNQLITKVNEAWNTKNKKLMLSLNNQLANNYINPTTPTTPTTPSSSSSIEHSKLSNSFDNPVTPKHNTISKFFINDTNHNQSSKKLNPENLSIDTSSPTLAKIETPRNQILKRKLNDDYYSNNKGISYNKRRAVSTSPILTTGSSPSSLISKRGFKLVQSTSDDLEKMSLKD</sequence>
<dbReference type="GeneID" id="30966872"/>
<dbReference type="InParanoid" id="A0A1D2VHL5"/>
<evidence type="ECO:0000313" key="2">
    <source>
        <dbReference type="EMBL" id="ODV61115.1"/>
    </source>
</evidence>
<protein>
    <submittedName>
        <fullName evidence="2">Uncharacterized protein</fullName>
    </submittedName>
</protein>
<keyword evidence="3" id="KW-1185">Reference proteome</keyword>
<feature type="region of interest" description="Disordered" evidence="1">
    <location>
        <begin position="133"/>
        <end position="169"/>
    </location>
</feature>